<name>A0A9W9NYE2_PENCI</name>
<comment type="caution">
    <text evidence="2">The sequence shown here is derived from an EMBL/GenBank/DDBJ whole genome shotgun (WGS) entry which is preliminary data.</text>
</comment>
<feature type="compositionally biased region" description="Basic and acidic residues" evidence="1">
    <location>
        <begin position="100"/>
        <end position="113"/>
    </location>
</feature>
<dbReference type="Proteomes" id="UP001147733">
    <property type="component" value="Unassembled WGS sequence"/>
</dbReference>
<dbReference type="EMBL" id="JAPQKT010000005">
    <property type="protein sequence ID" value="KAJ5231920.1"/>
    <property type="molecule type" value="Genomic_DNA"/>
</dbReference>
<reference evidence="2" key="2">
    <citation type="journal article" date="2023" name="IMA Fungus">
        <title>Comparative genomic study of the Penicillium genus elucidates a diverse pangenome and 15 lateral gene transfer events.</title>
        <authorList>
            <person name="Petersen C."/>
            <person name="Sorensen T."/>
            <person name="Nielsen M.R."/>
            <person name="Sondergaard T.E."/>
            <person name="Sorensen J.L."/>
            <person name="Fitzpatrick D.A."/>
            <person name="Frisvad J.C."/>
            <person name="Nielsen K.L."/>
        </authorList>
    </citation>
    <scope>NUCLEOTIDE SEQUENCE</scope>
    <source>
        <strain evidence="2">IBT 23319</strain>
    </source>
</reference>
<evidence type="ECO:0000313" key="2">
    <source>
        <dbReference type="EMBL" id="KAJ5231920.1"/>
    </source>
</evidence>
<feature type="region of interest" description="Disordered" evidence="1">
    <location>
        <begin position="54"/>
        <end position="159"/>
    </location>
</feature>
<dbReference type="AlphaFoldDB" id="A0A9W9NYE2"/>
<proteinExistence type="predicted"/>
<feature type="compositionally biased region" description="Basic residues" evidence="1">
    <location>
        <begin position="127"/>
        <end position="159"/>
    </location>
</feature>
<evidence type="ECO:0000313" key="3">
    <source>
        <dbReference type="Proteomes" id="UP001147733"/>
    </source>
</evidence>
<dbReference type="RefSeq" id="XP_056500664.1">
    <property type="nucleotide sequence ID" value="XM_056645426.1"/>
</dbReference>
<gene>
    <name evidence="2" type="ORF">N7469_006508</name>
</gene>
<dbReference type="GeneID" id="81384593"/>
<accession>A0A9W9NYE2</accession>
<organism evidence="2 3">
    <name type="scientific">Penicillium citrinum</name>
    <dbReference type="NCBI Taxonomy" id="5077"/>
    <lineage>
        <taxon>Eukaryota</taxon>
        <taxon>Fungi</taxon>
        <taxon>Dikarya</taxon>
        <taxon>Ascomycota</taxon>
        <taxon>Pezizomycotina</taxon>
        <taxon>Eurotiomycetes</taxon>
        <taxon>Eurotiomycetidae</taxon>
        <taxon>Eurotiales</taxon>
        <taxon>Aspergillaceae</taxon>
        <taxon>Penicillium</taxon>
    </lineage>
</organism>
<protein>
    <submittedName>
        <fullName evidence="2">Uncharacterized protein</fullName>
    </submittedName>
</protein>
<sequence length="159" mass="19167">MQQGKTITEIPQITILWKRISLRPYDTFPRRLQQWILDGNLASQETSRNLQSLGKDMTQESHMSHCLAQKKKREKRDADKTKSLSGRRRKFTSKSGHQHQISDRLKSDMKLGEEALQQSQEPFSRRTYSKRHRERSHSREERRKHKKMRRRKEKSNRKE</sequence>
<reference evidence="2" key="1">
    <citation type="submission" date="2022-11" db="EMBL/GenBank/DDBJ databases">
        <authorList>
            <person name="Petersen C."/>
        </authorList>
    </citation>
    <scope>NUCLEOTIDE SEQUENCE</scope>
    <source>
        <strain evidence="2">IBT 23319</strain>
    </source>
</reference>
<dbReference type="OrthoDB" id="5343483at2759"/>
<keyword evidence="3" id="KW-1185">Reference proteome</keyword>
<evidence type="ECO:0000256" key="1">
    <source>
        <dbReference type="SAM" id="MobiDB-lite"/>
    </source>
</evidence>